<comment type="caution">
    <text evidence="8">The sequence shown here is derived from an EMBL/GenBank/DDBJ whole genome shotgun (WGS) entry which is preliminary data.</text>
</comment>
<feature type="domain" description="Flavodoxin-like fold" evidence="7">
    <location>
        <begin position="2"/>
        <end position="202"/>
    </location>
</feature>
<evidence type="ECO:0000256" key="3">
    <source>
        <dbReference type="ARBA" id="ARBA00023002"/>
    </source>
</evidence>
<dbReference type="Pfam" id="PF02525">
    <property type="entry name" value="Flavodoxin_2"/>
    <property type="match status" value="1"/>
</dbReference>
<comment type="catalytic activity">
    <reaction evidence="6">
        <text>2 a quinone + NADH + H(+) = 2 a 1,4-benzosemiquinone + NAD(+)</text>
        <dbReference type="Rhea" id="RHEA:65952"/>
        <dbReference type="ChEBI" id="CHEBI:15378"/>
        <dbReference type="ChEBI" id="CHEBI:57540"/>
        <dbReference type="ChEBI" id="CHEBI:57945"/>
        <dbReference type="ChEBI" id="CHEBI:132124"/>
        <dbReference type="ChEBI" id="CHEBI:134225"/>
    </reaction>
</comment>
<dbReference type="GO" id="GO:0016652">
    <property type="term" value="F:oxidoreductase activity, acting on NAD(P)H as acceptor"/>
    <property type="evidence" value="ECO:0007669"/>
    <property type="project" value="UniProtKB-UniRule"/>
</dbReference>
<proteinExistence type="inferred from homology"/>
<comment type="function">
    <text evidence="6">Also exhibits azoreductase activity. Catalyzes the reductive cleavage of the azo bond in aromatic azo compounds to the corresponding amines.</text>
</comment>
<accession>A0A928VJE6</accession>
<name>A0A928VJE6_9CYAN</name>
<gene>
    <name evidence="6" type="primary">azoR</name>
    <name evidence="8" type="ORF">IQ266_08105</name>
</gene>
<dbReference type="EC" id="1.6.5.-" evidence="6"/>
<keyword evidence="4 6" id="KW-0520">NAD</keyword>
<dbReference type="InterPro" id="IPR050104">
    <property type="entry name" value="FMN-dep_NADH:Q_OxRdtase_AzoR1"/>
</dbReference>
<dbReference type="Gene3D" id="3.40.50.360">
    <property type="match status" value="1"/>
</dbReference>
<keyword evidence="3 6" id="KW-0560">Oxidoreductase</keyword>
<evidence type="ECO:0000256" key="1">
    <source>
        <dbReference type="ARBA" id="ARBA00022630"/>
    </source>
</evidence>
<evidence type="ECO:0000313" key="9">
    <source>
        <dbReference type="Proteomes" id="UP000625316"/>
    </source>
</evidence>
<dbReference type="Proteomes" id="UP000625316">
    <property type="component" value="Unassembled WGS sequence"/>
</dbReference>
<comment type="subunit">
    <text evidence="6">Homodimer.</text>
</comment>
<evidence type="ECO:0000256" key="6">
    <source>
        <dbReference type="HAMAP-Rule" id="MF_01216"/>
    </source>
</evidence>
<dbReference type="HAMAP" id="MF_01216">
    <property type="entry name" value="Azoreductase_type1"/>
    <property type="match status" value="1"/>
</dbReference>
<reference evidence="8" key="1">
    <citation type="submission" date="2020-10" db="EMBL/GenBank/DDBJ databases">
        <authorList>
            <person name="Castelo-Branco R."/>
            <person name="Eusebio N."/>
            <person name="Adriana R."/>
            <person name="Vieira A."/>
            <person name="Brugerolle De Fraissinette N."/>
            <person name="Rezende De Castro R."/>
            <person name="Schneider M.P."/>
            <person name="Vasconcelos V."/>
            <person name="Leao P.N."/>
        </authorList>
    </citation>
    <scope>NUCLEOTIDE SEQUENCE</scope>
    <source>
        <strain evidence="8">LEGE 11480</strain>
    </source>
</reference>
<keyword evidence="2 6" id="KW-0288">FMN</keyword>
<keyword evidence="1 6" id="KW-0285">Flavoprotein</keyword>
<dbReference type="AlphaFoldDB" id="A0A928VJE6"/>
<evidence type="ECO:0000256" key="5">
    <source>
        <dbReference type="ARBA" id="ARBA00048542"/>
    </source>
</evidence>
<dbReference type="InterPro" id="IPR023048">
    <property type="entry name" value="NADH:quinone_OxRdtase_FMN_depd"/>
</dbReference>
<dbReference type="RefSeq" id="WP_264324508.1">
    <property type="nucleotide sequence ID" value="NZ_JADEXQ010000020.1"/>
</dbReference>
<dbReference type="SUPFAM" id="SSF52218">
    <property type="entry name" value="Flavoproteins"/>
    <property type="match status" value="1"/>
</dbReference>
<dbReference type="GO" id="GO:0010181">
    <property type="term" value="F:FMN binding"/>
    <property type="evidence" value="ECO:0007669"/>
    <property type="project" value="UniProtKB-UniRule"/>
</dbReference>
<comment type="similarity">
    <text evidence="6">Belongs to the azoreductase type 1 family.</text>
</comment>
<comment type="catalytic activity">
    <reaction evidence="5">
        <text>N,N-dimethyl-1,4-phenylenediamine + anthranilate + 2 NAD(+) = 2-(4-dimethylaminophenyl)diazenylbenzoate + 2 NADH + 2 H(+)</text>
        <dbReference type="Rhea" id="RHEA:55872"/>
        <dbReference type="ChEBI" id="CHEBI:15378"/>
        <dbReference type="ChEBI" id="CHEBI:15783"/>
        <dbReference type="ChEBI" id="CHEBI:16567"/>
        <dbReference type="ChEBI" id="CHEBI:57540"/>
        <dbReference type="ChEBI" id="CHEBI:57945"/>
        <dbReference type="ChEBI" id="CHEBI:71579"/>
        <dbReference type="EC" id="1.7.1.17"/>
    </reaction>
    <physiologicalReaction direction="right-to-left" evidence="5">
        <dbReference type="Rhea" id="RHEA:55874"/>
    </physiologicalReaction>
</comment>
<feature type="binding site" evidence="6">
    <location>
        <begin position="98"/>
        <end position="101"/>
    </location>
    <ligand>
        <name>FMN</name>
        <dbReference type="ChEBI" id="CHEBI:58210"/>
    </ligand>
</feature>
<evidence type="ECO:0000313" key="8">
    <source>
        <dbReference type="EMBL" id="MBE9029691.1"/>
    </source>
</evidence>
<keyword evidence="9" id="KW-1185">Reference proteome</keyword>
<comment type="cofactor">
    <cofactor evidence="6">
        <name>FMN</name>
        <dbReference type="ChEBI" id="CHEBI:58210"/>
    </cofactor>
    <text evidence="6">Binds 1 FMN per subunit.</text>
</comment>
<dbReference type="GO" id="GO:0009055">
    <property type="term" value="F:electron transfer activity"/>
    <property type="evidence" value="ECO:0007669"/>
    <property type="project" value="UniProtKB-UniRule"/>
</dbReference>
<evidence type="ECO:0000256" key="4">
    <source>
        <dbReference type="ARBA" id="ARBA00023027"/>
    </source>
</evidence>
<dbReference type="InterPro" id="IPR003680">
    <property type="entry name" value="Flavodoxin_fold"/>
</dbReference>
<dbReference type="InterPro" id="IPR029039">
    <property type="entry name" value="Flavoprotein-like_sf"/>
</dbReference>
<comment type="function">
    <text evidence="6">Quinone reductase that provides resistance to thiol-specific stress caused by electrophilic quinones.</text>
</comment>
<evidence type="ECO:0000256" key="2">
    <source>
        <dbReference type="ARBA" id="ARBA00022643"/>
    </source>
</evidence>
<dbReference type="EMBL" id="JADEXQ010000020">
    <property type="protein sequence ID" value="MBE9029691.1"/>
    <property type="molecule type" value="Genomic_DNA"/>
</dbReference>
<dbReference type="EC" id="1.7.1.17" evidence="6"/>
<feature type="binding site" evidence="6">
    <location>
        <position position="10"/>
    </location>
    <ligand>
        <name>FMN</name>
        <dbReference type="ChEBI" id="CHEBI:58210"/>
    </ligand>
</feature>
<dbReference type="PANTHER" id="PTHR43741:SF4">
    <property type="entry name" value="FMN-DEPENDENT NADH:QUINONE OXIDOREDUCTASE"/>
    <property type="match status" value="1"/>
</dbReference>
<organism evidence="8 9">
    <name type="scientific">Romeriopsis navalis LEGE 11480</name>
    <dbReference type="NCBI Taxonomy" id="2777977"/>
    <lineage>
        <taxon>Bacteria</taxon>
        <taxon>Bacillati</taxon>
        <taxon>Cyanobacteriota</taxon>
        <taxon>Cyanophyceae</taxon>
        <taxon>Leptolyngbyales</taxon>
        <taxon>Leptolyngbyaceae</taxon>
        <taxon>Romeriopsis</taxon>
        <taxon>Romeriopsis navalis</taxon>
    </lineage>
</organism>
<dbReference type="GO" id="GO:0016655">
    <property type="term" value="F:oxidoreductase activity, acting on NAD(P)H, quinone or similar compound as acceptor"/>
    <property type="evidence" value="ECO:0007669"/>
    <property type="project" value="InterPro"/>
</dbReference>
<evidence type="ECO:0000259" key="7">
    <source>
        <dbReference type="Pfam" id="PF02525"/>
    </source>
</evidence>
<sequence length="209" mass="23527">MKKLLYIKCSPRGAGSKTTQIAEAFLPAYKEKYPDAEIEELDLFKLKLPEFDGDAAAAKMSFFGGPDMDSKQQTLYDELVRLFNQFNSADDYLFSIPMWNFGVPWKLKLYIDLLSMPGTLFGFDPAVGYNGLLQNKRATAVYSAAIYSSGASKQFGTDHVSTHFTDWLNFAGIDDVATVWYQRYKMVSDDEASAALDKAREETRVAARR</sequence>
<protein>
    <recommendedName>
        <fullName evidence="6">FMN dependent NADH:quinone oxidoreductase</fullName>
        <ecNumber evidence="6">1.6.5.-</ecNumber>
    </recommendedName>
    <alternativeName>
        <fullName evidence="6">Azo-dye reductase</fullName>
    </alternativeName>
    <alternativeName>
        <fullName evidence="6">FMN-dependent NADH-azo compound oxidoreductase</fullName>
    </alternativeName>
    <alternativeName>
        <fullName evidence="6">FMN-dependent NADH-azoreductase</fullName>
        <ecNumber evidence="6">1.7.1.17</ecNumber>
    </alternativeName>
</protein>
<comment type="caution">
    <text evidence="6">Lacks conserved residue(s) required for the propagation of feature annotation.</text>
</comment>
<dbReference type="PANTHER" id="PTHR43741">
    <property type="entry name" value="FMN-DEPENDENT NADH-AZOREDUCTASE 1"/>
    <property type="match status" value="1"/>
</dbReference>